<reference evidence="1 2" key="1">
    <citation type="journal article" date="2021" name="Chemosphere">
        <title>Bioballs carrying a syntrophic Rhodococcus and Mycolicibacterium consortium for simultaneous sorption and biodegradation of fuel oil in contaminated freshwater.</title>
        <authorList>
            <person name="Naloka K."/>
            <person name="Polrit D."/>
            <person name="Muangchinda C."/>
            <person name="Thoetkiattikul H."/>
            <person name="Pinyakong O."/>
        </authorList>
    </citation>
    <scope>NUCLEOTIDE SEQUENCE [LARGE SCALE GENOMIC DNA]</scope>
    <source>
        <strain evidence="1 2">J101</strain>
    </source>
</reference>
<accession>A0ACC6MFR3</accession>
<keyword evidence="2" id="KW-1185">Reference proteome</keyword>
<organism evidence="1 2">
    <name type="scientific">Mycolicibacterium parafortuitum</name>
    <name type="common">Mycobacterium parafortuitum</name>
    <dbReference type="NCBI Taxonomy" id="39692"/>
    <lineage>
        <taxon>Bacteria</taxon>
        <taxon>Bacillati</taxon>
        <taxon>Actinomycetota</taxon>
        <taxon>Actinomycetes</taxon>
        <taxon>Mycobacteriales</taxon>
        <taxon>Mycobacteriaceae</taxon>
        <taxon>Mycolicibacterium</taxon>
    </lineage>
</organism>
<dbReference type="EMBL" id="JAOXLN010000007">
    <property type="protein sequence ID" value="MDZ5085446.1"/>
    <property type="molecule type" value="Genomic_DNA"/>
</dbReference>
<name>A0ACC6MFR3_MYCPF</name>
<evidence type="ECO:0000313" key="2">
    <source>
        <dbReference type="Proteomes" id="UP001289645"/>
    </source>
</evidence>
<evidence type="ECO:0000313" key="1">
    <source>
        <dbReference type="EMBL" id="MDZ5085446.1"/>
    </source>
</evidence>
<dbReference type="Proteomes" id="UP001289645">
    <property type="component" value="Unassembled WGS sequence"/>
</dbReference>
<comment type="caution">
    <text evidence="1">The sequence shown here is derived from an EMBL/GenBank/DDBJ whole genome shotgun (WGS) entry which is preliminary data.</text>
</comment>
<gene>
    <name evidence="1" type="ORF">OHX15_08600</name>
</gene>
<sequence>MIRRRLCVALLAVVTLVLAACGGGGSSSGPTEIAVWHGYQDTEGEVFKKLIAQYNQDHPDVKVNELYSSNDLVLQKVLTAVRGGSAPDVAYMFGSWSPNIAQIPQVVDMAEYVSEPDWQWDDFYPAEREAATVGEKIVGVPALVDNLAIVYNKQLFTDAGVAPPSPDWTWADFRAAAAKLTDPAKGQYGWLIPADGSEDTVWHYLPMLWEAGGDILSPDNETAVFNSEAGVQALTVLQQMAVTDKSLYLDTTNENGPKLMNSGKVAMLVTGPWDLSQLPDIDYDVQVMPTFAGSSGGHQTIAGPDNWVVFDNGDEKKQAAVDFVAWLSAPEQVKTFSLGTGDLPIRQSVGNDQAVLDTLNENVPGTATFVENLNNVKKVRPTVEQYPDISDALGQAIVAVMLGKEQPADALNKAAQAADAALAEK</sequence>
<protein>
    <submittedName>
        <fullName evidence="1">ABC transporter substrate-binding protein</fullName>
    </submittedName>
</protein>
<proteinExistence type="predicted"/>